<comment type="caution">
    <text evidence="2">The sequence shown here is derived from an EMBL/GenBank/DDBJ whole genome shotgun (WGS) entry which is preliminary data.</text>
</comment>
<sequence length="133" mass="14209">MELAVALENVCRIIQRAREYETLLPETDPDEGSNPTDDGEADAIEDDGDNPSEAELRAIVEDLAEDEQAEVIALALVGRGTFDASEWADALDAAAEEVDAIVEWMLEQPTLSTDLEAGLAAFDLSCDGVGTLV</sequence>
<organism evidence="2 3">
    <name type="scientific">Sandarakinorhabdus fusca</name>
    <dbReference type="NCBI Taxonomy" id="1439888"/>
    <lineage>
        <taxon>Bacteria</taxon>
        <taxon>Pseudomonadati</taxon>
        <taxon>Pseudomonadota</taxon>
        <taxon>Alphaproteobacteria</taxon>
        <taxon>Sphingomonadales</taxon>
        <taxon>Sphingosinicellaceae</taxon>
        <taxon>Sandarakinorhabdus</taxon>
    </lineage>
</organism>
<reference evidence="2 3" key="1">
    <citation type="submission" date="2019-09" db="EMBL/GenBank/DDBJ databases">
        <title>Polymorphobacter sp. isolated from a lake in China.</title>
        <authorList>
            <person name="Liu Z."/>
        </authorList>
    </citation>
    <scope>NUCLEOTIDE SEQUENCE [LARGE SCALE GENOMIC DNA]</scope>
    <source>
        <strain evidence="2 3">D40P</strain>
    </source>
</reference>
<evidence type="ECO:0000256" key="1">
    <source>
        <dbReference type="SAM" id="MobiDB-lite"/>
    </source>
</evidence>
<dbReference type="OrthoDB" id="5641374at2"/>
<feature type="region of interest" description="Disordered" evidence="1">
    <location>
        <begin position="22"/>
        <end position="52"/>
    </location>
</feature>
<feature type="compositionally biased region" description="Acidic residues" evidence="1">
    <location>
        <begin position="27"/>
        <end position="52"/>
    </location>
</feature>
<proteinExistence type="predicted"/>
<keyword evidence="3" id="KW-1185">Reference proteome</keyword>
<dbReference type="Proteomes" id="UP000481327">
    <property type="component" value="Unassembled WGS sequence"/>
</dbReference>
<accession>A0A7C9GSM9</accession>
<evidence type="ECO:0000313" key="2">
    <source>
        <dbReference type="EMBL" id="MQT15898.1"/>
    </source>
</evidence>
<protein>
    <submittedName>
        <fullName evidence="2">DUF3775 domain-containing protein</fullName>
    </submittedName>
</protein>
<dbReference type="InterPro" id="IPR022254">
    <property type="entry name" value="DUF3775"/>
</dbReference>
<gene>
    <name evidence="2" type="ORF">F3168_01285</name>
</gene>
<evidence type="ECO:0000313" key="3">
    <source>
        <dbReference type="Proteomes" id="UP000481327"/>
    </source>
</evidence>
<name>A0A7C9GSM9_9SPHN</name>
<dbReference type="Pfam" id="PF12616">
    <property type="entry name" value="DUF3775"/>
    <property type="match status" value="1"/>
</dbReference>
<dbReference type="AlphaFoldDB" id="A0A7C9GSM9"/>
<dbReference type="EMBL" id="WIOL01000001">
    <property type="protein sequence ID" value="MQT15898.1"/>
    <property type="molecule type" value="Genomic_DNA"/>
</dbReference>
<dbReference type="RefSeq" id="WP_152576361.1">
    <property type="nucleotide sequence ID" value="NZ_JAATJI010000001.1"/>
</dbReference>